<dbReference type="Gene3D" id="1.10.1510.10">
    <property type="entry name" value="Uncharacterised protein YqeY/AIM41 PF09424, N-terminal domain"/>
    <property type="match status" value="1"/>
</dbReference>
<evidence type="ECO:0000313" key="2">
    <source>
        <dbReference type="Proteomes" id="UP000474957"/>
    </source>
</evidence>
<dbReference type="InterPro" id="IPR003789">
    <property type="entry name" value="Asn/Gln_tRNA_amidoTrase-B-like"/>
</dbReference>
<dbReference type="PANTHER" id="PTHR28055:SF1">
    <property type="entry name" value="ALTERED INHERITANCE OF MITOCHONDRIA PROTEIN 41, MITOCHONDRIAL"/>
    <property type="match status" value="1"/>
</dbReference>
<dbReference type="Pfam" id="PF09424">
    <property type="entry name" value="YqeY"/>
    <property type="match status" value="1"/>
</dbReference>
<dbReference type="GO" id="GO:0016884">
    <property type="term" value="F:carbon-nitrogen ligase activity, with glutamine as amido-N-donor"/>
    <property type="evidence" value="ECO:0007669"/>
    <property type="project" value="InterPro"/>
</dbReference>
<dbReference type="EMBL" id="WIND01000005">
    <property type="protein sequence ID" value="MSU89823.1"/>
    <property type="molecule type" value="Genomic_DNA"/>
</dbReference>
<gene>
    <name evidence="1" type="ORF">GE300_09370</name>
</gene>
<dbReference type="InterPro" id="IPR019004">
    <property type="entry name" value="YqeY/Aim41"/>
</dbReference>
<dbReference type="Proteomes" id="UP000474957">
    <property type="component" value="Unassembled WGS sequence"/>
</dbReference>
<proteinExistence type="predicted"/>
<protein>
    <submittedName>
        <fullName evidence="1">GatB/YqeY domain-containing protein</fullName>
    </submittedName>
</protein>
<evidence type="ECO:0000313" key="1">
    <source>
        <dbReference type="EMBL" id="MSU89823.1"/>
    </source>
</evidence>
<reference evidence="1 2" key="1">
    <citation type="submission" date="2019-10" db="EMBL/GenBank/DDBJ databases">
        <title>Cognatihalovulum marinum gen. nov. sp. nov., a new member of the family Rhodobacteraceae isolated from deep seawater of the Northwest Indian Ocean.</title>
        <authorList>
            <person name="Ruan C."/>
            <person name="Wang J."/>
            <person name="Zheng X."/>
            <person name="Song L."/>
            <person name="Zhu Y."/>
            <person name="Huang Y."/>
            <person name="Lu Z."/>
            <person name="Du W."/>
            <person name="Huang L."/>
            <person name="Dai X."/>
        </authorList>
    </citation>
    <scope>NUCLEOTIDE SEQUENCE [LARGE SCALE GENOMIC DNA]</scope>
    <source>
        <strain evidence="1 2">2CG4</strain>
    </source>
</reference>
<keyword evidence="2" id="KW-1185">Reference proteome</keyword>
<comment type="caution">
    <text evidence="1">The sequence shown here is derived from an EMBL/GenBank/DDBJ whole genome shotgun (WGS) entry which is preliminary data.</text>
</comment>
<dbReference type="PANTHER" id="PTHR28055">
    <property type="entry name" value="ALTERED INHERITANCE OF MITOCHONDRIA PROTEIN 41, MITOCHONDRIAL"/>
    <property type="match status" value="1"/>
</dbReference>
<dbReference type="Gene3D" id="1.10.10.410">
    <property type="match status" value="1"/>
</dbReference>
<dbReference type="SUPFAM" id="SSF89095">
    <property type="entry name" value="GatB/YqeY motif"/>
    <property type="match status" value="1"/>
</dbReference>
<name>A0A6L5YZV3_9RHOB</name>
<organism evidence="1 2">
    <name type="scientific">Halovulum marinum</name>
    <dbReference type="NCBI Taxonomy" id="2662447"/>
    <lineage>
        <taxon>Bacteria</taxon>
        <taxon>Pseudomonadati</taxon>
        <taxon>Pseudomonadota</taxon>
        <taxon>Alphaproteobacteria</taxon>
        <taxon>Rhodobacterales</taxon>
        <taxon>Paracoccaceae</taxon>
        <taxon>Halovulum</taxon>
    </lineage>
</organism>
<dbReference type="InterPro" id="IPR042184">
    <property type="entry name" value="YqeY/Aim41_N"/>
</dbReference>
<sequence>MIRTRLSRELKEAMKAKDQLRLSTLRLINAAIKDRDIAARSEENTEGVSEAEIRDILAKMIKQRRDSAEAYDEAGRIELAEQERAEIKIIQGFLPKPLSDQDVDKAIREAIAETGASSIRDMGRIMGVLKSRYAGQIDFGKAGQRVKAALG</sequence>
<dbReference type="AlphaFoldDB" id="A0A6L5YZV3"/>
<accession>A0A6L5YZV3</accession>
<dbReference type="InterPro" id="IPR023168">
    <property type="entry name" value="GatB_Yqey_C_2"/>
</dbReference>
<dbReference type="RefSeq" id="WP_154446298.1">
    <property type="nucleotide sequence ID" value="NZ_WIND01000005.1"/>
</dbReference>